<comment type="caution">
    <text evidence="5">The sequence shown here is derived from an EMBL/GenBank/DDBJ whole genome shotgun (WGS) entry which is preliminary data.</text>
</comment>
<dbReference type="SUPFAM" id="SSF46785">
    <property type="entry name" value="Winged helix' DNA-binding domain"/>
    <property type="match status" value="1"/>
</dbReference>
<accession>A0A8J3Z8L0</accession>
<dbReference type="AlphaFoldDB" id="A0A8J3Z8L0"/>
<dbReference type="InterPro" id="IPR036388">
    <property type="entry name" value="WH-like_DNA-bd_sf"/>
</dbReference>
<dbReference type="SMART" id="SM00866">
    <property type="entry name" value="UTRA"/>
    <property type="match status" value="1"/>
</dbReference>
<evidence type="ECO:0000259" key="4">
    <source>
        <dbReference type="PROSITE" id="PS50949"/>
    </source>
</evidence>
<dbReference type="PRINTS" id="PR00035">
    <property type="entry name" value="HTHGNTR"/>
</dbReference>
<dbReference type="SUPFAM" id="SSF64288">
    <property type="entry name" value="Chorismate lyase-like"/>
    <property type="match status" value="1"/>
</dbReference>
<evidence type="ECO:0000313" key="5">
    <source>
        <dbReference type="EMBL" id="GIJ56888.1"/>
    </source>
</evidence>
<evidence type="ECO:0000256" key="2">
    <source>
        <dbReference type="ARBA" id="ARBA00023125"/>
    </source>
</evidence>
<evidence type="ECO:0000256" key="3">
    <source>
        <dbReference type="ARBA" id="ARBA00023163"/>
    </source>
</evidence>
<dbReference type="InterPro" id="IPR028978">
    <property type="entry name" value="Chorismate_lyase_/UTRA_dom_sf"/>
</dbReference>
<dbReference type="CDD" id="cd07377">
    <property type="entry name" value="WHTH_GntR"/>
    <property type="match status" value="1"/>
</dbReference>
<dbReference type="SMART" id="SM00345">
    <property type="entry name" value="HTH_GNTR"/>
    <property type="match status" value="1"/>
</dbReference>
<dbReference type="InterPro" id="IPR036390">
    <property type="entry name" value="WH_DNA-bd_sf"/>
</dbReference>
<dbReference type="InterPro" id="IPR011663">
    <property type="entry name" value="UTRA"/>
</dbReference>
<dbReference type="Gene3D" id="1.10.10.10">
    <property type="entry name" value="Winged helix-like DNA-binding domain superfamily/Winged helix DNA-binding domain"/>
    <property type="match status" value="1"/>
</dbReference>
<dbReference type="Pfam" id="PF00392">
    <property type="entry name" value="GntR"/>
    <property type="match status" value="1"/>
</dbReference>
<name>A0A8J3Z8L0_9ACTN</name>
<protein>
    <submittedName>
        <fullName evidence="5">GntR family transcriptional regulator</fullName>
    </submittedName>
</protein>
<proteinExistence type="predicted"/>
<dbReference type="GO" id="GO:0045892">
    <property type="term" value="P:negative regulation of DNA-templated transcription"/>
    <property type="evidence" value="ECO:0007669"/>
    <property type="project" value="TreeGrafter"/>
</dbReference>
<reference evidence="5" key="1">
    <citation type="submission" date="2021-01" db="EMBL/GenBank/DDBJ databases">
        <title>Whole genome shotgun sequence of Virgisporangium aurantiacum NBRC 16421.</title>
        <authorList>
            <person name="Komaki H."/>
            <person name="Tamura T."/>
        </authorList>
    </citation>
    <scope>NUCLEOTIDE SEQUENCE</scope>
    <source>
        <strain evidence="5">NBRC 16421</strain>
    </source>
</reference>
<dbReference type="InterPro" id="IPR050679">
    <property type="entry name" value="Bact_HTH_transcr_reg"/>
</dbReference>
<feature type="domain" description="HTH gntR-type" evidence="4">
    <location>
        <begin position="5"/>
        <end position="73"/>
    </location>
</feature>
<dbReference type="PANTHER" id="PTHR44846">
    <property type="entry name" value="MANNOSYL-D-GLYCERATE TRANSPORT/METABOLISM SYSTEM REPRESSOR MNGR-RELATED"/>
    <property type="match status" value="1"/>
</dbReference>
<dbReference type="EMBL" id="BOPG01000027">
    <property type="protein sequence ID" value="GIJ56888.1"/>
    <property type="molecule type" value="Genomic_DNA"/>
</dbReference>
<keyword evidence="6" id="KW-1185">Reference proteome</keyword>
<evidence type="ECO:0000313" key="6">
    <source>
        <dbReference type="Proteomes" id="UP000612585"/>
    </source>
</evidence>
<keyword evidence="1" id="KW-0805">Transcription regulation</keyword>
<keyword evidence="3" id="KW-0804">Transcription</keyword>
<dbReference type="GO" id="GO:0003677">
    <property type="term" value="F:DNA binding"/>
    <property type="evidence" value="ECO:0007669"/>
    <property type="project" value="UniProtKB-KW"/>
</dbReference>
<dbReference type="GO" id="GO:0003700">
    <property type="term" value="F:DNA-binding transcription factor activity"/>
    <property type="evidence" value="ECO:0007669"/>
    <property type="project" value="InterPro"/>
</dbReference>
<sequence length="239" mass="26824">MTHPTLPVKVAQTRVRLLDLVDSLPEGGALPPERELAQRWGIARMTLRRAVDELVQDGLVVRRHGKGTFTLRPKVLRRLAMTSFTEDMIRRGMRPASRTLEFRRHRAGHTLSRRLRMPIGDPVIAYTRLRLADDVPMALERSSIPAALVPGLRPADLDGSWYELLTNRYGIDMVSATFTVEPVLADARTAERLETRTGQPCLQLQVSSFDGHGHVVEAGTTIYRGDRYTLTAELRPARG</sequence>
<dbReference type="Pfam" id="PF07702">
    <property type="entry name" value="UTRA"/>
    <property type="match status" value="1"/>
</dbReference>
<dbReference type="PANTHER" id="PTHR44846:SF1">
    <property type="entry name" value="MANNOSYL-D-GLYCERATE TRANSPORT_METABOLISM SYSTEM REPRESSOR MNGR-RELATED"/>
    <property type="match status" value="1"/>
</dbReference>
<keyword evidence="2" id="KW-0238">DNA-binding</keyword>
<organism evidence="5 6">
    <name type="scientific">Virgisporangium aurantiacum</name>
    <dbReference type="NCBI Taxonomy" id="175570"/>
    <lineage>
        <taxon>Bacteria</taxon>
        <taxon>Bacillati</taxon>
        <taxon>Actinomycetota</taxon>
        <taxon>Actinomycetes</taxon>
        <taxon>Micromonosporales</taxon>
        <taxon>Micromonosporaceae</taxon>
        <taxon>Virgisporangium</taxon>
    </lineage>
</organism>
<dbReference type="Proteomes" id="UP000612585">
    <property type="component" value="Unassembled WGS sequence"/>
</dbReference>
<gene>
    <name evidence="5" type="ORF">Vau01_044040</name>
</gene>
<dbReference type="PROSITE" id="PS50949">
    <property type="entry name" value="HTH_GNTR"/>
    <property type="match status" value="1"/>
</dbReference>
<dbReference type="Gene3D" id="3.40.1410.10">
    <property type="entry name" value="Chorismate lyase-like"/>
    <property type="match status" value="1"/>
</dbReference>
<evidence type="ECO:0000256" key="1">
    <source>
        <dbReference type="ARBA" id="ARBA00023015"/>
    </source>
</evidence>
<dbReference type="InterPro" id="IPR000524">
    <property type="entry name" value="Tscrpt_reg_HTH_GntR"/>
</dbReference>
<dbReference type="RefSeq" id="WP_203995843.1">
    <property type="nucleotide sequence ID" value="NZ_BOPG01000027.1"/>
</dbReference>